<dbReference type="Proteomes" id="UP001146120">
    <property type="component" value="Unassembled WGS sequence"/>
</dbReference>
<proteinExistence type="predicted"/>
<keyword evidence="2" id="KW-1185">Reference proteome</keyword>
<gene>
    <name evidence="1" type="ORF">N0F65_005351</name>
</gene>
<dbReference type="EMBL" id="DAKRPA010000242">
    <property type="protein sequence ID" value="DAZ94588.1"/>
    <property type="molecule type" value="Genomic_DNA"/>
</dbReference>
<sequence>MRFGLVQSKSSPTTCTCLPMAAVKLE</sequence>
<comment type="caution">
    <text evidence="1">The sequence shown here is derived from an EMBL/GenBank/DDBJ whole genome shotgun (WGS) entry which is preliminary data.</text>
</comment>
<accession>A0AAV2YMP2</accession>
<dbReference type="AlphaFoldDB" id="A0AAV2YMP2"/>
<protein>
    <submittedName>
        <fullName evidence="1">Uncharacterized protein</fullName>
    </submittedName>
</protein>
<name>A0AAV2YMP2_9STRA</name>
<reference evidence="1" key="2">
    <citation type="journal article" date="2023" name="Microbiol Resour">
        <title>Decontamination and Annotation of the Draft Genome Sequence of the Oomycete Lagenidium giganteum ARSEF 373.</title>
        <authorList>
            <person name="Morgan W.R."/>
            <person name="Tartar A."/>
        </authorList>
    </citation>
    <scope>NUCLEOTIDE SEQUENCE</scope>
    <source>
        <strain evidence="1">ARSEF 373</strain>
    </source>
</reference>
<evidence type="ECO:0000313" key="1">
    <source>
        <dbReference type="EMBL" id="DAZ94588.1"/>
    </source>
</evidence>
<reference evidence="1" key="1">
    <citation type="submission" date="2022-11" db="EMBL/GenBank/DDBJ databases">
        <authorList>
            <person name="Morgan W.R."/>
            <person name="Tartar A."/>
        </authorList>
    </citation>
    <scope>NUCLEOTIDE SEQUENCE</scope>
    <source>
        <strain evidence="1">ARSEF 373</strain>
    </source>
</reference>
<evidence type="ECO:0000313" key="2">
    <source>
        <dbReference type="Proteomes" id="UP001146120"/>
    </source>
</evidence>
<organism evidence="1 2">
    <name type="scientific">Lagenidium giganteum</name>
    <dbReference type="NCBI Taxonomy" id="4803"/>
    <lineage>
        <taxon>Eukaryota</taxon>
        <taxon>Sar</taxon>
        <taxon>Stramenopiles</taxon>
        <taxon>Oomycota</taxon>
        <taxon>Peronosporomycetes</taxon>
        <taxon>Pythiales</taxon>
        <taxon>Pythiaceae</taxon>
    </lineage>
</organism>